<dbReference type="PANTHER" id="PTHR23110">
    <property type="entry name" value="BTB DOMAIN TRANSCRIPTION FACTOR"/>
    <property type="match status" value="1"/>
</dbReference>
<keyword evidence="2" id="KW-0479">Metal-binding</keyword>
<dbReference type="Pfam" id="PF00651">
    <property type="entry name" value="BTB"/>
    <property type="match status" value="1"/>
</dbReference>
<evidence type="ECO:0000256" key="3">
    <source>
        <dbReference type="SAM" id="MobiDB-lite"/>
    </source>
</evidence>
<proteinExistence type="predicted"/>
<feature type="compositionally biased region" description="Polar residues" evidence="3">
    <location>
        <begin position="198"/>
        <end position="210"/>
    </location>
</feature>
<dbReference type="Gene3D" id="3.30.710.10">
    <property type="entry name" value="Potassium Channel Kv1.1, Chain A"/>
    <property type="match status" value="1"/>
</dbReference>
<dbReference type="Gene3D" id="3.30.160.60">
    <property type="entry name" value="Classic Zinc Finger"/>
    <property type="match status" value="1"/>
</dbReference>
<feature type="compositionally biased region" description="Polar residues" evidence="3">
    <location>
        <begin position="152"/>
        <end position="163"/>
    </location>
</feature>
<dbReference type="GO" id="GO:0006357">
    <property type="term" value="P:regulation of transcription by RNA polymerase II"/>
    <property type="evidence" value="ECO:0007669"/>
    <property type="project" value="TreeGrafter"/>
</dbReference>
<evidence type="ECO:0000259" key="4">
    <source>
        <dbReference type="PROSITE" id="PS50097"/>
    </source>
</evidence>
<dbReference type="GO" id="GO:0006508">
    <property type="term" value="P:proteolysis"/>
    <property type="evidence" value="ECO:0007669"/>
    <property type="project" value="InterPro"/>
</dbReference>
<dbReference type="AlphaFoldDB" id="A0A5N5SVY2"/>
<dbReference type="SUPFAM" id="SSF57667">
    <property type="entry name" value="beta-beta-alpha zinc fingers"/>
    <property type="match status" value="1"/>
</dbReference>
<evidence type="ECO:0000313" key="6">
    <source>
        <dbReference type="EMBL" id="KAB7496830.1"/>
    </source>
</evidence>
<dbReference type="GO" id="GO:0048513">
    <property type="term" value="P:animal organ development"/>
    <property type="evidence" value="ECO:0007669"/>
    <property type="project" value="UniProtKB-ARBA"/>
</dbReference>
<dbReference type="PROSITE" id="PS00141">
    <property type="entry name" value="ASP_PROTEASE"/>
    <property type="match status" value="1"/>
</dbReference>
<evidence type="ECO:0000313" key="7">
    <source>
        <dbReference type="Proteomes" id="UP000326759"/>
    </source>
</evidence>
<feature type="region of interest" description="Disordered" evidence="3">
    <location>
        <begin position="152"/>
        <end position="284"/>
    </location>
</feature>
<feature type="region of interest" description="Disordered" evidence="3">
    <location>
        <begin position="531"/>
        <end position="551"/>
    </location>
</feature>
<dbReference type="InterPro" id="IPR015318">
    <property type="entry name" value="Znf_GAGA-bd_fac"/>
</dbReference>
<comment type="caution">
    <text evidence="6">The sequence shown here is derived from an EMBL/GenBank/DDBJ whole genome shotgun (WGS) entry which is preliminary data.</text>
</comment>
<feature type="compositionally biased region" description="Basic and acidic residues" evidence="3">
    <location>
        <begin position="229"/>
        <end position="245"/>
    </location>
</feature>
<feature type="domain" description="C2H2-type" evidence="5">
    <location>
        <begin position="355"/>
        <end position="383"/>
    </location>
</feature>
<dbReference type="OrthoDB" id="6359816at2759"/>
<gene>
    <name evidence="6" type="primary">lolal_11</name>
    <name evidence="6" type="ORF">Anas_07719</name>
</gene>
<dbReference type="GO" id="GO:0048666">
    <property type="term" value="P:neuron development"/>
    <property type="evidence" value="ECO:0007669"/>
    <property type="project" value="UniProtKB-ARBA"/>
</dbReference>
<dbReference type="Proteomes" id="UP000326759">
    <property type="component" value="Unassembled WGS sequence"/>
</dbReference>
<dbReference type="InterPro" id="IPR011333">
    <property type="entry name" value="SKP1/BTB/POZ_sf"/>
</dbReference>
<keyword evidence="2" id="KW-0863">Zinc-finger</keyword>
<accession>A0A5N5SVY2</accession>
<sequence>MGTSSEQHYSLRWNDYTVKIVTAFQSLRDEEDFVDVTVACDGHHYSAHKMVLSACSPYFRSLLRANPCQHPIVILKDVGHTEMERLLEFMYNGEVNIAQDQLAAFLKTAESLKIRGLAGSSDDLDQSQLRDPHNYSSCLSVGTGALGIPSGRNSPSVSFNSSQDCKDDDITTDGIFHTTNSPSIKRRKRASGAPVVSQADNSSSHTTDNLTGEGLIDSGSDRVNMSGDHSIEMDDDHRREMKSEPSEALGDVYVESSDMGTDQSQHSEALPGPSGSSVNQDGLSASENAGLADLTEAEWSLLLGSSPSFRPFQWGPQSRVKAPDNQCLVCFKSFSNRGSMTRHLRDQHLQPGATVTCDLCGKVCKNRNCLITHRSVAHSVRRRFRNFQQTHPHQELGSVSSSAEAALNVSALMAIANAVQATAPSDRPIKCPLCQSIIKHARNLRRHVFKRHLPAAQRGEITEADVKNVLERKLKTITVTPLTEDELRQVQQRTRRRGMKTPRKLKGVAALPSDVNASNINETEITIRKLPHKRDKKDKSGLSLGVLGGDNPHEDILQEALAARDKDSDPQEEVMDLATSQQQLPPISVVVSHGTHTGTVQTVPQPVSLTVTQPSSGIHSRIQSEAALQAGVRLQTESPIALHRDLATMPPMAFEPQVSISESMTTYHTTSPSQGIPQSTSPSPSVTGYIPGSYWSTPGMAGLPTSTFQPHQSVFAPAHAEYFTAGMHMVRPSSLDRMSQHRRKPYQ</sequence>
<dbReference type="SUPFAM" id="SSF54695">
    <property type="entry name" value="POZ domain"/>
    <property type="match status" value="1"/>
</dbReference>
<feature type="compositionally biased region" description="Polar residues" evidence="3">
    <location>
        <begin position="258"/>
        <end position="267"/>
    </location>
</feature>
<name>A0A5N5SVY2_9CRUS</name>
<feature type="compositionally biased region" description="Polar residues" evidence="3">
    <location>
        <begin position="667"/>
        <end position="686"/>
    </location>
</feature>
<dbReference type="PROSITE" id="PS50097">
    <property type="entry name" value="BTB"/>
    <property type="match status" value="1"/>
</dbReference>
<feature type="compositionally biased region" description="Polar residues" evidence="3">
    <location>
        <begin position="274"/>
        <end position="284"/>
    </location>
</feature>
<dbReference type="CDD" id="cd18315">
    <property type="entry name" value="BTB_POZ_BAB-like"/>
    <property type="match status" value="1"/>
</dbReference>
<dbReference type="Pfam" id="PF09237">
    <property type="entry name" value="GAGA"/>
    <property type="match status" value="1"/>
</dbReference>
<evidence type="ECO:0000256" key="1">
    <source>
        <dbReference type="ARBA" id="ARBA00023242"/>
    </source>
</evidence>
<keyword evidence="1" id="KW-0539">Nucleus</keyword>
<evidence type="ECO:0000259" key="5">
    <source>
        <dbReference type="PROSITE" id="PS50157"/>
    </source>
</evidence>
<dbReference type="SMART" id="SM00355">
    <property type="entry name" value="ZnF_C2H2"/>
    <property type="match status" value="3"/>
</dbReference>
<dbReference type="SMART" id="SM00225">
    <property type="entry name" value="BTB"/>
    <property type="match status" value="1"/>
</dbReference>
<dbReference type="GO" id="GO:0003006">
    <property type="term" value="P:developmental process involved in reproduction"/>
    <property type="evidence" value="ECO:0007669"/>
    <property type="project" value="UniProtKB-ARBA"/>
</dbReference>
<dbReference type="PROSITE" id="PS50157">
    <property type="entry name" value="ZINC_FINGER_C2H2_2"/>
    <property type="match status" value="2"/>
</dbReference>
<dbReference type="InterPro" id="IPR000210">
    <property type="entry name" value="BTB/POZ_dom"/>
</dbReference>
<reference evidence="6 7" key="1">
    <citation type="journal article" date="2019" name="PLoS Biol.">
        <title>Sex chromosomes control vertical transmission of feminizing Wolbachia symbionts in an isopod.</title>
        <authorList>
            <person name="Becking T."/>
            <person name="Chebbi M.A."/>
            <person name="Giraud I."/>
            <person name="Moumen B."/>
            <person name="Laverre T."/>
            <person name="Caubet Y."/>
            <person name="Peccoud J."/>
            <person name="Gilbert C."/>
            <person name="Cordaux R."/>
        </authorList>
    </citation>
    <scope>NUCLEOTIDE SEQUENCE [LARGE SCALE GENOMIC DNA]</scope>
    <source>
        <strain evidence="6">ANa2</strain>
        <tissue evidence="6">Whole body excluding digestive tract and cuticle</tissue>
    </source>
</reference>
<organism evidence="6 7">
    <name type="scientific">Armadillidium nasatum</name>
    <dbReference type="NCBI Taxonomy" id="96803"/>
    <lineage>
        <taxon>Eukaryota</taxon>
        <taxon>Metazoa</taxon>
        <taxon>Ecdysozoa</taxon>
        <taxon>Arthropoda</taxon>
        <taxon>Crustacea</taxon>
        <taxon>Multicrustacea</taxon>
        <taxon>Malacostraca</taxon>
        <taxon>Eumalacostraca</taxon>
        <taxon>Peracarida</taxon>
        <taxon>Isopoda</taxon>
        <taxon>Oniscidea</taxon>
        <taxon>Crinocheta</taxon>
        <taxon>Armadillidiidae</taxon>
        <taxon>Armadillidium</taxon>
    </lineage>
</organism>
<keyword evidence="2" id="KW-0862">Zinc</keyword>
<keyword evidence="7" id="KW-1185">Reference proteome</keyword>
<dbReference type="InterPro" id="IPR036236">
    <property type="entry name" value="Znf_C2H2_sf"/>
</dbReference>
<dbReference type="PROSITE" id="PS00028">
    <property type="entry name" value="ZINC_FINGER_C2H2_1"/>
    <property type="match status" value="2"/>
</dbReference>
<dbReference type="GO" id="GO:0004190">
    <property type="term" value="F:aspartic-type endopeptidase activity"/>
    <property type="evidence" value="ECO:0007669"/>
    <property type="project" value="InterPro"/>
</dbReference>
<evidence type="ECO:0000256" key="2">
    <source>
        <dbReference type="PROSITE-ProRule" id="PRU00042"/>
    </source>
</evidence>
<dbReference type="Pfam" id="PF00096">
    <property type="entry name" value="zf-C2H2"/>
    <property type="match status" value="1"/>
</dbReference>
<protein>
    <submittedName>
        <fullName evidence="6">Longitudinals lacking protein-like</fullName>
    </submittedName>
</protein>
<feature type="domain" description="C2H2-type" evidence="5">
    <location>
        <begin position="325"/>
        <end position="348"/>
    </location>
</feature>
<feature type="region of interest" description="Disordered" evidence="3">
    <location>
        <begin position="667"/>
        <end position="687"/>
    </location>
</feature>
<dbReference type="InterPro" id="IPR013087">
    <property type="entry name" value="Znf_C2H2_type"/>
</dbReference>
<dbReference type="GO" id="GO:0008270">
    <property type="term" value="F:zinc ion binding"/>
    <property type="evidence" value="ECO:0007669"/>
    <property type="project" value="UniProtKB-KW"/>
</dbReference>
<dbReference type="InterPro" id="IPR001969">
    <property type="entry name" value="Aspartic_peptidase_AS"/>
</dbReference>
<dbReference type="GO" id="GO:0005634">
    <property type="term" value="C:nucleus"/>
    <property type="evidence" value="ECO:0007669"/>
    <property type="project" value="TreeGrafter"/>
</dbReference>
<dbReference type="PANTHER" id="PTHR23110:SF98">
    <property type="entry name" value="PRE-LOLA-G, ISOFORM C-RELATED"/>
    <property type="match status" value="1"/>
</dbReference>
<dbReference type="EMBL" id="SEYY01020992">
    <property type="protein sequence ID" value="KAB7496830.1"/>
    <property type="molecule type" value="Genomic_DNA"/>
</dbReference>
<feature type="domain" description="BTB" evidence="4">
    <location>
        <begin position="34"/>
        <end position="99"/>
    </location>
</feature>
<dbReference type="InterPro" id="IPR051095">
    <property type="entry name" value="Dros_DevTransReg"/>
</dbReference>